<protein>
    <recommendedName>
        <fullName evidence="4">C3H1-type domain-containing protein</fullName>
    </recommendedName>
</protein>
<dbReference type="EMBL" id="JAHRHJ020000001">
    <property type="protein sequence ID" value="KAH9330938.1"/>
    <property type="molecule type" value="Genomic_DNA"/>
</dbReference>
<feature type="region of interest" description="Disordered" evidence="3">
    <location>
        <begin position="158"/>
        <end position="181"/>
    </location>
</feature>
<dbReference type="AlphaFoldDB" id="A0AA38GX68"/>
<dbReference type="PANTHER" id="PTHR33400">
    <property type="entry name" value="ZINC FINGER CCCH DOMAIN-CONTAINING PROTEIN 6-RELATED"/>
    <property type="match status" value="1"/>
</dbReference>
<feature type="compositionally biased region" description="Acidic residues" evidence="3">
    <location>
        <begin position="169"/>
        <end position="179"/>
    </location>
</feature>
<name>A0AA38GX68_TAXCH</name>
<sequence length="501" mass="54533">MGSMVNLQMAAPTPLPSMGLMNQMPRQAEQNKPSRRNNKKVSWAPENNLCQVRLFLAEDAPLQAGQIGVQDQLQAKKPWLWHAIGSGFDYDLPPGFGRSVPAQYVPEEPFMVPQTAWRIPPRFVINPSWKVAAGDDSQEIKTQCEREVRFLEAVYPRPSAIPPSPVEPAEPDGEHDDSETPLIPLIPIEEEEGGDLDDSTSKCCSNESLQLSGNNSSGAPQFGGNNNHGPLLNACAMQSYFDNSNTTRVEESKNIITSPSNPTIEPDVAAAAAAAFFAIMRSNEEGKIPTSLQAPLNPPISETKVFVTPEMGSQPSEALEFTNARHVPMSSPPPISSSSGIATSQFMPRGATVPITSTGPVVCKGVPTTSPMLTASPKWTGSQNEQYYKSLIQQHGGPNKHDHINQGGVQYRKDFIQHHGGQQGLERGAQLQPGNVGGLCGVDMNKSKFRKPCLYFNSPKGCRRGASCTFLHELIDRPKIDDSDLQHTKRAKIEIEASGRH</sequence>
<comment type="caution">
    <text evidence="5">The sequence shown here is derived from an EMBL/GenBank/DDBJ whole genome shotgun (WGS) entry which is preliminary data.</text>
</comment>
<feature type="region of interest" description="Disordered" evidence="3">
    <location>
        <begin position="12"/>
        <end position="42"/>
    </location>
</feature>
<dbReference type="GO" id="GO:0003677">
    <property type="term" value="F:DNA binding"/>
    <property type="evidence" value="ECO:0007669"/>
    <property type="project" value="UniProtKB-KW"/>
</dbReference>
<dbReference type="InterPro" id="IPR000571">
    <property type="entry name" value="Znf_CCCH"/>
</dbReference>
<dbReference type="GO" id="GO:0008270">
    <property type="term" value="F:zinc ion binding"/>
    <property type="evidence" value="ECO:0007669"/>
    <property type="project" value="UniProtKB-KW"/>
</dbReference>
<keyword evidence="2" id="KW-0862">Zinc</keyword>
<accession>A0AA38GX68</accession>
<dbReference type="PROSITE" id="PS50103">
    <property type="entry name" value="ZF_C3H1"/>
    <property type="match status" value="1"/>
</dbReference>
<keyword evidence="1" id="KW-0238">DNA-binding</keyword>
<feature type="zinc finger region" description="C3H1-type" evidence="2">
    <location>
        <begin position="447"/>
        <end position="475"/>
    </location>
</feature>
<proteinExistence type="predicted"/>
<evidence type="ECO:0000256" key="2">
    <source>
        <dbReference type="PROSITE-ProRule" id="PRU00723"/>
    </source>
</evidence>
<evidence type="ECO:0000256" key="3">
    <source>
        <dbReference type="SAM" id="MobiDB-lite"/>
    </source>
</evidence>
<keyword evidence="2" id="KW-0863">Zinc-finger</keyword>
<feature type="compositionally biased region" description="Pro residues" evidence="3">
    <location>
        <begin position="159"/>
        <end position="168"/>
    </location>
</feature>
<evidence type="ECO:0000259" key="4">
    <source>
        <dbReference type="PROSITE" id="PS50103"/>
    </source>
</evidence>
<reference evidence="5 6" key="1">
    <citation type="journal article" date="2021" name="Nat. Plants">
        <title>The Taxus genome provides insights into paclitaxel biosynthesis.</title>
        <authorList>
            <person name="Xiong X."/>
            <person name="Gou J."/>
            <person name="Liao Q."/>
            <person name="Li Y."/>
            <person name="Zhou Q."/>
            <person name="Bi G."/>
            <person name="Li C."/>
            <person name="Du R."/>
            <person name="Wang X."/>
            <person name="Sun T."/>
            <person name="Guo L."/>
            <person name="Liang H."/>
            <person name="Lu P."/>
            <person name="Wu Y."/>
            <person name="Zhang Z."/>
            <person name="Ro D.K."/>
            <person name="Shang Y."/>
            <person name="Huang S."/>
            <person name="Yan J."/>
        </authorList>
    </citation>
    <scope>NUCLEOTIDE SEQUENCE [LARGE SCALE GENOMIC DNA]</scope>
    <source>
        <strain evidence="5">Ta-2019</strain>
    </source>
</reference>
<keyword evidence="2" id="KW-0479">Metal-binding</keyword>
<dbReference type="PANTHER" id="PTHR33400:SF2">
    <property type="entry name" value="ZINC FINGER CCCH DOMAIN-CONTAINING PROTEIN 6"/>
    <property type="match status" value="1"/>
</dbReference>
<evidence type="ECO:0000313" key="6">
    <source>
        <dbReference type="Proteomes" id="UP000824469"/>
    </source>
</evidence>
<dbReference type="OMA" id="KCSIRIM"/>
<evidence type="ECO:0000313" key="5">
    <source>
        <dbReference type="EMBL" id="KAH9330938.1"/>
    </source>
</evidence>
<organism evidence="5 6">
    <name type="scientific">Taxus chinensis</name>
    <name type="common">Chinese yew</name>
    <name type="synonym">Taxus wallichiana var. chinensis</name>
    <dbReference type="NCBI Taxonomy" id="29808"/>
    <lineage>
        <taxon>Eukaryota</taxon>
        <taxon>Viridiplantae</taxon>
        <taxon>Streptophyta</taxon>
        <taxon>Embryophyta</taxon>
        <taxon>Tracheophyta</taxon>
        <taxon>Spermatophyta</taxon>
        <taxon>Pinopsida</taxon>
        <taxon>Pinidae</taxon>
        <taxon>Conifers II</taxon>
        <taxon>Cupressales</taxon>
        <taxon>Taxaceae</taxon>
        <taxon>Taxus</taxon>
    </lineage>
</organism>
<feature type="domain" description="C3H1-type" evidence="4">
    <location>
        <begin position="447"/>
        <end position="475"/>
    </location>
</feature>
<evidence type="ECO:0000256" key="1">
    <source>
        <dbReference type="ARBA" id="ARBA00023125"/>
    </source>
</evidence>
<keyword evidence="6" id="KW-1185">Reference proteome</keyword>
<gene>
    <name evidence="5" type="ORF">KI387_003046</name>
</gene>
<dbReference type="Proteomes" id="UP000824469">
    <property type="component" value="Unassembled WGS sequence"/>
</dbReference>